<dbReference type="GO" id="GO:0016787">
    <property type="term" value="F:hydrolase activity"/>
    <property type="evidence" value="ECO:0007669"/>
    <property type="project" value="UniProtKB-KW"/>
</dbReference>
<organism evidence="2 3">
    <name type="scientific">Actinomadura namibiensis</name>
    <dbReference type="NCBI Taxonomy" id="182080"/>
    <lineage>
        <taxon>Bacteria</taxon>
        <taxon>Bacillati</taxon>
        <taxon>Actinomycetota</taxon>
        <taxon>Actinomycetes</taxon>
        <taxon>Streptosporangiales</taxon>
        <taxon>Thermomonosporaceae</taxon>
        <taxon>Actinomadura</taxon>
    </lineage>
</organism>
<feature type="binding site" evidence="1">
    <location>
        <position position="341"/>
    </location>
    <ligand>
        <name>Mg(2+)</name>
        <dbReference type="ChEBI" id="CHEBI:18420"/>
        <label>1</label>
    </ligand>
</feature>
<feature type="binding site" evidence="1">
    <location>
        <position position="342"/>
    </location>
    <ligand>
        <name>Mg(2+)</name>
        <dbReference type="ChEBI" id="CHEBI:18420"/>
        <label>1</label>
    </ligand>
</feature>
<evidence type="ECO:0000313" key="3">
    <source>
        <dbReference type="Proteomes" id="UP000572680"/>
    </source>
</evidence>
<keyword evidence="1" id="KW-0479">Metal-binding</keyword>
<reference evidence="2 3" key="1">
    <citation type="submission" date="2020-08" db="EMBL/GenBank/DDBJ databases">
        <title>Genomic Encyclopedia of Type Strains, Phase IV (KMG-IV): sequencing the most valuable type-strain genomes for metagenomic binning, comparative biology and taxonomic classification.</title>
        <authorList>
            <person name="Goeker M."/>
        </authorList>
    </citation>
    <scope>NUCLEOTIDE SEQUENCE [LARGE SCALE GENOMIC DNA]</scope>
    <source>
        <strain evidence="2 3">DSM 44197</strain>
    </source>
</reference>
<name>A0A7W3LWE7_ACTNM</name>
<feature type="binding site" evidence="1">
    <location>
        <position position="339"/>
    </location>
    <ligand>
        <name>Mg(2+)</name>
        <dbReference type="ChEBI" id="CHEBI:18420"/>
        <label>1</label>
    </ligand>
</feature>
<dbReference type="InterPro" id="IPR050792">
    <property type="entry name" value="ADP-ribosylglycohydrolase"/>
</dbReference>
<sequence length="372" mass="39941">MFLHPDVEWAGLTGVEADPVGTPRYRDGDPVRIADTPRNREWEVAGLRGVVYGDADPYGRERSWRYGVFPVGQDSLVLIDETELEPVTDTERRDRALASLRGLAVGDALGSQFFVPENRGAFERRETPPGSWEWTDDTEMACSVFAVLDRYGRVEQDLLAALFAEHHDFDRGYGPSTNRMLRLVREGGDWRELAREAFDGRGSWGNGAAMRVAPLGAWFADDLDTLVAQAALSAEVTHAHPEAVAGAVAVAVAAALPPSPPGPFLDAVLERVPAGTVRDGIAEARRLLTIADPSVAASVLGNGRQVAAHDTVPFALWVVARHRDDYVRAFWTAAAAGGDVDTVCAIVGGIVGEPPAAWLAACEPLPTWAGAG</sequence>
<feature type="binding site" evidence="1">
    <location>
        <position position="136"/>
    </location>
    <ligand>
        <name>Mg(2+)</name>
        <dbReference type="ChEBI" id="CHEBI:18420"/>
        <label>1</label>
    </ligand>
</feature>
<feature type="binding site" evidence="1">
    <location>
        <position position="135"/>
    </location>
    <ligand>
        <name>Mg(2+)</name>
        <dbReference type="ChEBI" id="CHEBI:18420"/>
        <label>1</label>
    </ligand>
</feature>
<protein>
    <submittedName>
        <fullName evidence="2">ADP-ribosylglycohydrolase</fullName>
    </submittedName>
</protein>
<dbReference type="InterPro" id="IPR036705">
    <property type="entry name" value="Ribosyl_crysJ1_sf"/>
</dbReference>
<dbReference type="SUPFAM" id="SSF101478">
    <property type="entry name" value="ADP-ribosylglycohydrolase"/>
    <property type="match status" value="1"/>
</dbReference>
<dbReference type="PANTHER" id="PTHR16222:SF12">
    <property type="entry name" value="ADP-RIBOSYLGLYCOHYDROLASE-RELATED"/>
    <property type="match status" value="1"/>
</dbReference>
<dbReference type="GO" id="GO:0046872">
    <property type="term" value="F:metal ion binding"/>
    <property type="evidence" value="ECO:0007669"/>
    <property type="project" value="UniProtKB-KW"/>
</dbReference>
<accession>A0A7W3LWE7</accession>
<dbReference type="PANTHER" id="PTHR16222">
    <property type="entry name" value="ADP-RIBOSYLGLYCOHYDROLASE"/>
    <property type="match status" value="1"/>
</dbReference>
<gene>
    <name evidence="2" type="ORF">HNR61_007148</name>
</gene>
<feature type="binding site" evidence="1">
    <location>
        <position position="137"/>
    </location>
    <ligand>
        <name>Mg(2+)</name>
        <dbReference type="ChEBI" id="CHEBI:18420"/>
        <label>1</label>
    </ligand>
</feature>
<dbReference type="Proteomes" id="UP000572680">
    <property type="component" value="Unassembled WGS sequence"/>
</dbReference>
<evidence type="ECO:0000256" key="1">
    <source>
        <dbReference type="PIRSR" id="PIRSR605502-1"/>
    </source>
</evidence>
<comment type="cofactor">
    <cofactor evidence="1">
        <name>Mg(2+)</name>
        <dbReference type="ChEBI" id="CHEBI:18420"/>
    </cofactor>
    <text evidence="1">Binds 2 magnesium ions per subunit.</text>
</comment>
<dbReference type="AlphaFoldDB" id="A0A7W3LWE7"/>
<dbReference type="EMBL" id="JACJIA010000012">
    <property type="protein sequence ID" value="MBA8955472.1"/>
    <property type="molecule type" value="Genomic_DNA"/>
</dbReference>
<evidence type="ECO:0000313" key="2">
    <source>
        <dbReference type="EMBL" id="MBA8955472.1"/>
    </source>
</evidence>
<keyword evidence="3" id="KW-1185">Reference proteome</keyword>
<keyword evidence="2" id="KW-0378">Hydrolase</keyword>
<dbReference type="Pfam" id="PF03747">
    <property type="entry name" value="ADP_ribosyl_GH"/>
    <property type="match status" value="1"/>
</dbReference>
<keyword evidence="1" id="KW-0460">Magnesium</keyword>
<dbReference type="Gene3D" id="1.10.4080.10">
    <property type="entry name" value="ADP-ribosylation/Crystallin J1"/>
    <property type="match status" value="1"/>
</dbReference>
<dbReference type="RefSeq" id="WP_312898257.1">
    <property type="nucleotide sequence ID" value="NZ_BAAALP010000028.1"/>
</dbReference>
<dbReference type="InterPro" id="IPR005502">
    <property type="entry name" value="Ribosyl_crysJ1"/>
</dbReference>
<comment type="caution">
    <text evidence="2">The sequence shown here is derived from an EMBL/GenBank/DDBJ whole genome shotgun (WGS) entry which is preliminary data.</text>
</comment>
<proteinExistence type="predicted"/>